<keyword evidence="1" id="KW-0805">Transcription regulation</keyword>
<feature type="domain" description="HTH gntR-type" evidence="4">
    <location>
        <begin position="5"/>
        <end position="73"/>
    </location>
</feature>
<dbReference type="InterPro" id="IPR036388">
    <property type="entry name" value="WH-like_DNA-bd_sf"/>
</dbReference>
<dbReference type="PRINTS" id="PR00035">
    <property type="entry name" value="HTHGNTR"/>
</dbReference>
<dbReference type="SMART" id="SM00345">
    <property type="entry name" value="HTH_GNTR"/>
    <property type="match status" value="1"/>
</dbReference>
<evidence type="ECO:0000259" key="4">
    <source>
        <dbReference type="PROSITE" id="PS50949"/>
    </source>
</evidence>
<organism evidence="5 6">
    <name type="scientific">Lactiplantibacillus nangangensis</name>
    <dbReference type="NCBI Taxonomy" id="2559917"/>
    <lineage>
        <taxon>Bacteria</taxon>
        <taxon>Bacillati</taxon>
        <taxon>Bacillota</taxon>
        <taxon>Bacilli</taxon>
        <taxon>Lactobacillales</taxon>
        <taxon>Lactobacillaceae</taxon>
        <taxon>Lactiplantibacillus</taxon>
    </lineage>
</organism>
<dbReference type="PANTHER" id="PTHR30146:SF109">
    <property type="entry name" value="HTH-TYPE TRANSCRIPTIONAL REGULATOR GALS"/>
    <property type="match status" value="1"/>
</dbReference>
<sequence length="355" mass="39800">MPRKEPRYMTIYNDLKQQILTGELQPDDQLPTELQLTKTYHVSRITSKRALTELESRDLIYRKQGSGSFVQRHAQTTTSKQLLVVLPFPTDAGLGDYASGISAAANARNYQAVTMDPRGFAQLTTTQIKRNYAGIIYLPQDLYQEAEQLYLLKLDHVPVVLLDKSLPELELPVVAADNFNGGQLATTHLIKQHHQHILFYAQNPGAVLPSSVYERYFGYLQALHQAGLKPVASIHELVALNELTPTAWLDYLKQHQITAIVVENDLIAIKLMNRLRAVDPAIWQRLSIIGFDNIQAASLTYPALTTIAQDFKGMGRKAVELLLNTPANPKIVRLPVKLIKRASTRILASKEETNS</sequence>
<evidence type="ECO:0000256" key="3">
    <source>
        <dbReference type="ARBA" id="ARBA00023163"/>
    </source>
</evidence>
<dbReference type="CDD" id="cd06267">
    <property type="entry name" value="PBP1_LacI_sugar_binding-like"/>
    <property type="match status" value="1"/>
</dbReference>
<dbReference type="Proteomes" id="UP001596171">
    <property type="component" value="Unassembled WGS sequence"/>
</dbReference>
<evidence type="ECO:0000256" key="2">
    <source>
        <dbReference type="ARBA" id="ARBA00023125"/>
    </source>
</evidence>
<keyword evidence="3" id="KW-0804">Transcription</keyword>
<dbReference type="RefSeq" id="WP_137614959.1">
    <property type="nucleotide sequence ID" value="NZ_BJDI01000001.1"/>
</dbReference>
<dbReference type="SUPFAM" id="SSF46785">
    <property type="entry name" value="Winged helix' DNA-binding domain"/>
    <property type="match status" value="1"/>
</dbReference>
<dbReference type="PROSITE" id="PS50949">
    <property type="entry name" value="HTH_GNTR"/>
    <property type="match status" value="1"/>
</dbReference>
<evidence type="ECO:0000256" key="1">
    <source>
        <dbReference type="ARBA" id="ARBA00023015"/>
    </source>
</evidence>
<dbReference type="PANTHER" id="PTHR30146">
    <property type="entry name" value="LACI-RELATED TRANSCRIPTIONAL REPRESSOR"/>
    <property type="match status" value="1"/>
</dbReference>
<name>A0ABW1SGL0_9LACO</name>
<keyword evidence="2" id="KW-0238">DNA-binding</keyword>
<reference evidence="6" key="1">
    <citation type="journal article" date="2019" name="Int. J. Syst. Evol. Microbiol.">
        <title>The Global Catalogue of Microorganisms (GCM) 10K type strain sequencing project: providing services to taxonomists for standard genome sequencing and annotation.</title>
        <authorList>
            <consortium name="The Broad Institute Genomics Platform"/>
            <consortium name="The Broad Institute Genome Sequencing Center for Infectious Disease"/>
            <person name="Wu L."/>
            <person name="Ma J."/>
        </authorList>
    </citation>
    <scope>NUCLEOTIDE SEQUENCE [LARGE SCALE GENOMIC DNA]</scope>
    <source>
        <strain evidence="6">CCM 8930</strain>
    </source>
</reference>
<dbReference type="Pfam" id="PF00392">
    <property type="entry name" value="GntR"/>
    <property type="match status" value="1"/>
</dbReference>
<dbReference type="Pfam" id="PF13377">
    <property type="entry name" value="Peripla_BP_3"/>
    <property type="match status" value="1"/>
</dbReference>
<dbReference type="EMBL" id="JBHSSE010000003">
    <property type="protein sequence ID" value="MFC6200653.1"/>
    <property type="molecule type" value="Genomic_DNA"/>
</dbReference>
<dbReference type="CDD" id="cd07377">
    <property type="entry name" value="WHTH_GntR"/>
    <property type="match status" value="1"/>
</dbReference>
<gene>
    <name evidence="5" type="ORF">ACFP1L_01925</name>
</gene>
<accession>A0ABW1SGL0</accession>
<dbReference type="Gene3D" id="3.40.50.2300">
    <property type="match status" value="2"/>
</dbReference>
<evidence type="ECO:0000313" key="5">
    <source>
        <dbReference type="EMBL" id="MFC6200653.1"/>
    </source>
</evidence>
<dbReference type="SUPFAM" id="SSF53822">
    <property type="entry name" value="Periplasmic binding protein-like I"/>
    <property type="match status" value="1"/>
</dbReference>
<comment type="caution">
    <text evidence="5">The sequence shown here is derived from an EMBL/GenBank/DDBJ whole genome shotgun (WGS) entry which is preliminary data.</text>
</comment>
<dbReference type="InterPro" id="IPR000524">
    <property type="entry name" value="Tscrpt_reg_HTH_GntR"/>
</dbReference>
<proteinExistence type="predicted"/>
<dbReference type="InterPro" id="IPR046335">
    <property type="entry name" value="LacI/GalR-like_sensor"/>
</dbReference>
<evidence type="ECO:0000313" key="6">
    <source>
        <dbReference type="Proteomes" id="UP001596171"/>
    </source>
</evidence>
<keyword evidence="6" id="KW-1185">Reference proteome</keyword>
<dbReference type="Gene3D" id="1.10.10.10">
    <property type="entry name" value="Winged helix-like DNA-binding domain superfamily/Winged helix DNA-binding domain"/>
    <property type="match status" value="1"/>
</dbReference>
<dbReference type="InterPro" id="IPR028082">
    <property type="entry name" value="Peripla_BP_I"/>
</dbReference>
<protein>
    <submittedName>
        <fullName evidence="5">GntR family transcriptional regulator</fullName>
    </submittedName>
</protein>
<dbReference type="InterPro" id="IPR036390">
    <property type="entry name" value="WH_DNA-bd_sf"/>
</dbReference>